<gene>
    <name evidence="1" type="ORF">Pint_27759</name>
</gene>
<organism evidence="1 2">
    <name type="scientific">Pistacia integerrima</name>
    <dbReference type="NCBI Taxonomy" id="434235"/>
    <lineage>
        <taxon>Eukaryota</taxon>
        <taxon>Viridiplantae</taxon>
        <taxon>Streptophyta</taxon>
        <taxon>Embryophyta</taxon>
        <taxon>Tracheophyta</taxon>
        <taxon>Spermatophyta</taxon>
        <taxon>Magnoliopsida</taxon>
        <taxon>eudicotyledons</taxon>
        <taxon>Gunneridae</taxon>
        <taxon>Pentapetalae</taxon>
        <taxon>rosids</taxon>
        <taxon>malvids</taxon>
        <taxon>Sapindales</taxon>
        <taxon>Anacardiaceae</taxon>
        <taxon>Pistacia</taxon>
    </lineage>
</organism>
<dbReference type="EMBL" id="CM047740">
    <property type="protein sequence ID" value="KAJ0041260.1"/>
    <property type="molecule type" value="Genomic_DNA"/>
</dbReference>
<protein>
    <submittedName>
        <fullName evidence="1">Uncharacterized protein</fullName>
    </submittedName>
</protein>
<reference evidence="2" key="1">
    <citation type="journal article" date="2023" name="G3 (Bethesda)">
        <title>Genome assembly and association tests identify interacting loci associated with vigor, precocity, and sex in interspecific pistachio rootstocks.</title>
        <authorList>
            <person name="Palmer W."/>
            <person name="Jacygrad E."/>
            <person name="Sagayaradj S."/>
            <person name="Cavanaugh K."/>
            <person name="Han R."/>
            <person name="Bertier L."/>
            <person name="Beede B."/>
            <person name="Kafkas S."/>
            <person name="Golino D."/>
            <person name="Preece J."/>
            <person name="Michelmore R."/>
        </authorList>
    </citation>
    <scope>NUCLEOTIDE SEQUENCE [LARGE SCALE GENOMIC DNA]</scope>
</reference>
<sequence>MNCASEIMMTLHDNYRTFGIDVAEIAKVVEATGSPGHRCKAKFFILPLDVEDNSSPEPMLDKVTDGEIELEMATISFHALTRKGCIPSRWPLFLVDLFLLLIRGADVVLGAQWLATLGHVHAEPLHLHQLEQLFRVDSITKTFQLFSLEEPTTECSPQAKKTVSSMVASMLHRFSKVSETSTQLPPP</sequence>
<evidence type="ECO:0000313" key="1">
    <source>
        <dbReference type="EMBL" id="KAJ0041260.1"/>
    </source>
</evidence>
<keyword evidence="2" id="KW-1185">Reference proteome</keyword>
<name>A0ACC0YU84_9ROSI</name>
<proteinExistence type="predicted"/>
<comment type="caution">
    <text evidence="1">The sequence shown here is derived from an EMBL/GenBank/DDBJ whole genome shotgun (WGS) entry which is preliminary data.</text>
</comment>
<dbReference type="Proteomes" id="UP001163603">
    <property type="component" value="Chromosome 5"/>
</dbReference>
<accession>A0ACC0YU84</accession>
<evidence type="ECO:0000313" key="2">
    <source>
        <dbReference type="Proteomes" id="UP001163603"/>
    </source>
</evidence>